<dbReference type="InterPro" id="IPR036271">
    <property type="entry name" value="Tet_transcr_reg_TetR-rel_C_sf"/>
</dbReference>
<dbReference type="SUPFAM" id="SSF48498">
    <property type="entry name" value="Tetracyclin repressor-like, C-terminal domain"/>
    <property type="match status" value="1"/>
</dbReference>
<dbReference type="Proteomes" id="UP000035199">
    <property type="component" value="Chromosome"/>
</dbReference>
<dbReference type="STRING" id="571915.CMUST_05270"/>
<protein>
    <recommendedName>
        <fullName evidence="3">Transcriptional regulator, TetR family</fullName>
    </recommendedName>
</protein>
<dbReference type="EMBL" id="CP011542">
    <property type="protein sequence ID" value="AKK05392.1"/>
    <property type="molecule type" value="Genomic_DNA"/>
</dbReference>
<evidence type="ECO:0008006" key="3">
    <source>
        <dbReference type="Google" id="ProtNLM"/>
    </source>
</evidence>
<evidence type="ECO:0000313" key="2">
    <source>
        <dbReference type="Proteomes" id="UP000035199"/>
    </source>
</evidence>
<dbReference type="KEGG" id="cmv:CMUST_05270"/>
<gene>
    <name evidence="1" type="ORF">CMUST_05270</name>
</gene>
<name>A0A0G3H2P3_9CORY</name>
<dbReference type="Gene3D" id="1.10.357.10">
    <property type="entry name" value="Tetracycline Repressor, domain 2"/>
    <property type="match status" value="1"/>
</dbReference>
<dbReference type="RefSeq" id="WP_047261619.1">
    <property type="nucleotide sequence ID" value="NZ_CP011542.1"/>
</dbReference>
<keyword evidence="2" id="KW-1185">Reference proteome</keyword>
<dbReference type="OrthoDB" id="5181477at2"/>
<dbReference type="AlphaFoldDB" id="A0A0G3H2P3"/>
<dbReference type="PATRIC" id="fig|571915.4.peg.1115"/>
<dbReference type="Gene3D" id="1.10.10.60">
    <property type="entry name" value="Homeodomain-like"/>
    <property type="match status" value="1"/>
</dbReference>
<accession>A0A0G3H2P3</accession>
<sequence length="202" mass="22458">MTAKTQLETSNTDNSPATLTPRQRALFSDILQSFLSDGFETFTIDGATKKFHCSKSTIYSLGRSRDEVIRRILISFFREVTRRTDLALRNYKSPKSALENYFHAIGNALEPASAAFMRDLAKEAVAREIYDTNTKAATRKIADLIEKGIATGDFNTENPDFIAALIATGLEQIQQGVFSELIDAHQAYRQFGTLLLHGLTGN</sequence>
<reference evidence="2" key="2">
    <citation type="submission" date="2015-05" db="EMBL/GenBank/DDBJ databases">
        <title>Complete genome sequence of Corynebacterium mustelae DSM 45274, isolated from various tissues of a male ferret with lethal sepsis.</title>
        <authorList>
            <person name="Ruckert C."/>
            <person name="Albersmeier A."/>
            <person name="Winkler A."/>
            <person name="Tauch A."/>
        </authorList>
    </citation>
    <scope>NUCLEOTIDE SEQUENCE [LARGE SCALE GENOMIC DNA]</scope>
    <source>
        <strain evidence="2">DSM 45274</strain>
    </source>
</reference>
<proteinExistence type="predicted"/>
<evidence type="ECO:0000313" key="1">
    <source>
        <dbReference type="EMBL" id="AKK05392.1"/>
    </source>
</evidence>
<organism evidence="1 2">
    <name type="scientific">Corynebacterium mustelae</name>
    <dbReference type="NCBI Taxonomy" id="571915"/>
    <lineage>
        <taxon>Bacteria</taxon>
        <taxon>Bacillati</taxon>
        <taxon>Actinomycetota</taxon>
        <taxon>Actinomycetes</taxon>
        <taxon>Mycobacteriales</taxon>
        <taxon>Corynebacteriaceae</taxon>
        <taxon>Corynebacterium</taxon>
    </lineage>
</organism>
<reference evidence="1 2" key="1">
    <citation type="journal article" date="2015" name="Genome Announc.">
        <title>Complete Genome Sequence of the Type Strain Corynebacterium mustelae DSM 45274, Isolated from Various Tissues of a Male Ferret with Lethal Sepsis.</title>
        <authorList>
            <person name="Ruckert C."/>
            <person name="Eimer J."/>
            <person name="Winkler A."/>
            <person name="Tauch A."/>
        </authorList>
    </citation>
    <scope>NUCLEOTIDE SEQUENCE [LARGE SCALE GENOMIC DNA]</scope>
    <source>
        <strain evidence="1 2">DSM 45274</strain>
    </source>
</reference>